<organism evidence="1">
    <name type="scientific">Bacteroides ovatus</name>
    <dbReference type="NCBI Taxonomy" id="28116"/>
    <lineage>
        <taxon>Bacteria</taxon>
        <taxon>Pseudomonadati</taxon>
        <taxon>Bacteroidota</taxon>
        <taxon>Bacteroidia</taxon>
        <taxon>Bacteroidales</taxon>
        <taxon>Bacteroidaceae</taxon>
        <taxon>Bacteroides</taxon>
    </lineage>
</organism>
<accession>A0A642C2F3</accession>
<gene>
    <name evidence="1" type="ORF">F3B51_28705</name>
</gene>
<dbReference type="EMBL" id="VWFN01000209">
    <property type="protein sequence ID" value="KAA4633145.1"/>
    <property type="molecule type" value="Genomic_DNA"/>
</dbReference>
<proteinExistence type="predicted"/>
<evidence type="ECO:0000313" key="1">
    <source>
        <dbReference type="EMBL" id="KAA4633145.1"/>
    </source>
</evidence>
<sequence length="85" mass="9590">MMNKKKREKTTILSFAGEGEKEITWNSVINPEKKVVAVCSFYTDLSQMLVKGLTKKKELFTTTPSTDTCRGGKNQLFDLFSQPPV</sequence>
<dbReference type="AlphaFoldDB" id="A0A642C2F3"/>
<reference evidence="1" key="1">
    <citation type="journal article" date="2019" name="Nat. Med.">
        <title>A library of human gut bacterial isolates paired with longitudinal multiomics data enables mechanistic microbiome research.</title>
        <authorList>
            <person name="Poyet M."/>
            <person name="Groussin M."/>
            <person name="Gibbons S.M."/>
            <person name="Avila-Pacheco J."/>
            <person name="Jiang X."/>
            <person name="Kearney S.M."/>
            <person name="Perrotta A.R."/>
            <person name="Berdy B."/>
            <person name="Zhao S."/>
            <person name="Lieberman T.D."/>
            <person name="Swanson P.K."/>
            <person name="Smith M."/>
            <person name="Roesemann S."/>
            <person name="Alexander J.E."/>
            <person name="Rich S.A."/>
            <person name="Livny J."/>
            <person name="Vlamakis H."/>
            <person name="Clish C."/>
            <person name="Bullock K."/>
            <person name="Deik A."/>
            <person name="Scott J."/>
            <person name="Pierce K.A."/>
            <person name="Xavier R.J."/>
            <person name="Alm E.J."/>
        </authorList>
    </citation>
    <scope>NUCLEOTIDE SEQUENCE</scope>
    <source>
        <strain evidence="1">BIOML-A13</strain>
    </source>
</reference>
<name>A0A642C2F3_BACOV</name>
<protein>
    <submittedName>
        <fullName evidence="1">Uncharacterized protein</fullName>
    </submittedName>
</protein>
<comment type="caution">
    <text evidence="1">The sequence shown here is derived from an EMBL/GenBank/DDBJ whole genome shotgun (WGS) entry which is preliminary data.</text>
</comment>